<dbReference type="Gene3D" id="2.60.120.10">
    <property type="entry name" value="Jelly Rolls"/>
    <property type="match status" value="3"/>
</dbReference>
<proteinExistence type="inferred from homology"/>
<dbReference type="GO" id="GO:0005952">
    <property type="term" value="C:cAMP-dependent protein kinase complex"/>
    <property type="evidence" value="ECO:0007669"/>
    <property type="project" value="TreeGrafter"/>
</dbReference>
<comment type="catalytic activity">
    <reaction evidence="16">
        <text>L-seryl-[protein] + ATP = O-phospho-L-seryl-[protein] + ADP + H(+)</text>
        <dbReference type="Rhea" id="RHEA:17989"/>
        <dbReference type="Rhea" id="RHEA-COMP:9863"/>
        <dbReference type="Rhea" id="RHEA-COMP:11604"/>
        <dbReference type="ChEBI" id="CHEBI:15378"/>
        <dbReference type="ChEBI" id="CHEBI:29999"/>
        <dbReference type="ChEBI" id="CHEBI:30616"/>
        <dbReference type="ChEBI" id="CHEBI:83421"/>
        <dbReference type="ChEBI" id="CHEBI:456216"/>
        <dbReference type="EC" id="2.7.11.12"/>
    </reaction>
</comment>
<evidence type="ECO:0000256" key="8">
    <source>
        <dbReference type="ARBA" id="ARBA00022723"/>
    </source>
</evidence>
<feature type="domain" description="Cyclic nucleotide-binding" evidence="19">
    <location>
        <begin position="166"/>
        <end position="286"/>
    </location>
</feature>
<comment type="similarity">
    <text evidence="2">Belongs to the protein kinase superfamily. AGC Ser/Thr protein kinase family. cGMP subfamily.</text>
</comment>
<dbReference type="GO" id="GO:0004692">
    <property type="term" value="F:cGMP-dependent protein kinase activity"/>
    <property type="evidence" value="ECO:0007669"/>
    <property type="project" value="UniProtKB-EC"/>
</dbReference>
<feature type="domain" description="Cyclic nucleotide-binding" evidence="19">
    <location>
        <begin position="289"/>
        <end position="405"/>
    </location>
</feature>
<dbReference type="Pfam" id="PF00027">
    <property type="entry name" value="cNMP_binding"/>
    <property type="match status" value="3"/>
</dbReference>
<keyword evidence="9" id="KW-0547">Nucleotide-binding</keyword>
<dbReference type="CDD" id="cd00038">
    <property type="entry name" value="CAP_ED"/>
    <property type="match status" value="3"/>
</dbReference>
<feature type="domain" description="AGC-kinase C-terminal" evidence="20">
    <location>
        <begin position="800"/>
        <end position="871"/>
    </location>
</feature>
<evidence type="ECO:0000313" key="21">
    <source>
        <dbReference type="EMBL" id="KAL1508123.1"/>
    </source>
</evidence>
<dbReference type="SUPFAM" id="SSF56112">
    <property type="entry name" value="Protein kinase-like (PK-like)"/>
    <property type="match status" value="1"/>
</dbReference>
<keyword evidence="6" id="KW-0140">cGMP</keyword>
<dbReference type="PROSITE" id="PS00108">
    <property type="entry name" value="PROTEIN_KINASE_ST"/>
    <property type="match status" value="1"/>
</dbReference>
<feature type="region of interest" description="Disordered" evidence="17">
    <location>
        <begin position="823"/>
        <end position="844"/>
    </location>
</feature>
<evidence type="ECO:0000259" key="18">
    <source>
        <dbReference type="PROSITE" id="PS50011"/>
    </source>
</evidence>
<keyword evidence="4" id="KW-0963">Cytoplasm</keyword>
<dbReference type="FunFam" id="1.10.510.10:FF:000210">
    <property type="entry name" value="Non-specific serine/threonine protein kinase"/>
    <property type="match status" value="1"/>
</dbReference>
<evidence type="ECO:0000256" key="7">
    <source>
        <dbReference type="ARBA" id="ARBA00022679"/>
    </source>
</evidence>
<feature type="domain" description="Protein kinase" evidence="18">
    <location>
        <begin position="544"/>
        <end position="799"/>
    </location>
</feature>
<comment type="caution">
    <text evidence="21">The sequence shown here is derived from an EMBL/GenBank/DDBJ whole genome shotgun (WGS) entry which is preliminary data.</text>
</comment>
<keyword evidence="13" id="KW-0142">cGMP-binding</keyword>
<dbReference type="PROSITE" id="PS50011">
    <property type="entry name" value="PROTEIN_KINASE_DOM"/>
    <property type="match status" value="1"/>
</dbReference>
<dbReference type="PROSITE" id="PS50042">
    <property type="entry name" value="CNMP_BINDING_3"/>
    <property type="match status" value="3"/>
</dbReference>
<sequence length="871" mass="96560">MGCGASQEQEPSRVNMDTRASKTALAQLREFERKSQTGAMLALGGIPEGEGSTRGSYAGLGDDYWKRDDYINPKASAKYRLSLLQNMQAPTDVLRQNSLKNMSVLAEGKTMTEVLAATDISQTSRRAVFAEGLPASTDGEFEPPQVVLKPEEVTAALVASMRQSVLFEHVDEPLLREIVSYMSERSAEKDEVVITEGEVGDALYVIGSGNYKAVMGASTSAEEVVATYSANELFGELALLYDSPRACTVICTSAGTLWRLCRSLFHQLVIGGIKKQSLGMEMYLSTVPCLAELTAQQRSLLAAAMQTTSFADGEWIIKEGEDADSLYLITDGEVRCTRTADPGCQESLKHLKQGHFFGESALVDQGAKRLANVQAVGAVTCAKLRATDVSKSLGDMNDVLRRNFNVKVIECIPLLKTLSVVQIDILLNAMEEVVHVAGDVIHKQGEEADFHILKSGKIRATKLNSEGKTEHKMLGAGSFFCETCLLPNELSPMTFVVESDQAWLIRLRREAFEAKLGPLREIMEEQATKSKRLAALENFQLSKFELKALIGIGTLAEVTLLLHRPTQRPYALKTMSKGKLIHLRQLDNVVREKQLLVDLHHPFICKISVVFSTLRQVCMGFEAVLGGELFRLIRSKGKFDLNTTVRYAANIVLPVQYLHGLKIIHRDLKPENFLIDADGYLKLIDFGFAKRVEDFTTWTLCGTPEYLAPEVIAYRGHNTGADWWSFGILLFEMLTGAAPFRDKTPMEVYQKILRGKFKFPTTFPEAAKDLIGQLLQQNPMERIGCWSRGAEDVKEHSFFANVDWKAVEERSLPAPHVPDISGPSDFKNFGAKEPQDTSQYDSYMDPTYNKKFEAEFGAPVPPSDFAHLSVS</sequence>
<keyword evidence="7" id="KW-0808">Transferase</keyword>
<comment type="catalytic activity">
    <reaction evidence="15">
        <text>L-threonyl-[protein] + ATP = O-phospho-L-threonyl-[protein] + ADP + H(+)</text>
        <dbReference type="Rhea" id="RHEA:46608"/>
        <dbReference type="Rhea" id="RHEA-COMP:11060"/>
        <dbReference type="Rhea" id="RHEA-COMP:11605"/>
        <dbReference type="ChEBI" id="CHEBI:15378"/>
        <dbReference type="ChEBI" id="CHEBI:30013"/>
        <dbReference type="ChEBI" id="CHEBI:30616"/>
        <dbReference type="ChEBI" id="CHEBI:61977"/>
        <dbReference type="ChEBI" id="CHEBI:456216"/>
        <dbReference type="EC" id="2.7.11.12"/>
    </reaction>
</comment>
<dbReference type="PRINTS" id="PR00103">
    <property type="entry name" value="CAMPKINASE"/>
</dbReference>
<dbReference type="GO" id="GO:0004691">
    <property type="term" value="F:cAMP-dependent protein kinase activity"/>
    <property type="evidence" value="ECO:0007669"/>
    <property type="project" value="TreeGrafter"/>
</dbReference>
<evidence type="ECO:0000256" key="17">
    <source>
        <dbReference type="SAM" id="MobiDB-lite"/>
    </source>
</evidence>
<dbReference type="SMART" id="SM00100">
    <property type="entry name" value="cNMP"/>
    <property type="match status" value="3"/>
</dbReference>
<keyword evidence="12" id="KW-0460">Magnesium</keyword>
<evidence type="ECO:0000256" key="5">
    <source>
        <dbReference type="ARBA" id="ARBA00022527"/>
    </source>
</evidence>
<evidence type="ECO:0000256" key="6">
    <source>
        <dbReference type="ARBA" id="ARBA00022535"/>
    </source>
</evidence>
<evidence type="ECO:0000256" key="12">
    <source>
        <dbReference type="ARBA" id="ARBA00022842"/>
    </source>
</evidence>
<dbReference type="PROSITE" id="PS00888">
    <property type="entry name" value="CNMP_BINDING_1"/>
    <property type="match status" value="2"/>
</dbReference>
<dbReference type="PROSITE" id="PS51285">
    <property type="entry name" value="AGC_KINASE_CTER"/>
    <property type="match status" value="1"/>
</dbReference>
<evidence type="ECO:0000256" key="10">
    <source>
        <dbReference type="ARBA" id="ARBA00022777"/>
    </source>
</evidence>
<keyword evidence="8" id="KW-0479">Metal-binding</keyword>
<evidence type="ECO:0000256" key="9">
    <source>
        <dbReference type="ARBA" id="ARBA00022741"/>
    </source>
</evidence>
<dbReference type="GO" id="GO:0005524">
    <property type="term" value="F:ATP binding"/>
    <property type="evidence" value="ECO:0007669"/>
    <property type="project" value="UniProtKB-KW"/>
</dbReference>
<dbReference type="SUPFAM" id="SSF51206">
    <property type="entry name" value="cAMP-binding domain-like"/>
    <property type="match status" value="3"/>
</dbReference>
<keyword evidence="22" id="KW-1185">Reference proteome</keyword>
<dbReference type="PANTHER" id="PTHR24353:SF37">
    <property type="entry name" value="CAMP-DEPENDENT PROTEIN KINASE CATALYTIC SUBUNIT PRKX"/>
    <property type="match status" value="1"/>
</dbReference>
<protein>
    <recommendedName>
        <fullName evidence="14">cGMP-dependent protein kinase</fullName>
        <ecNumber evidence="3">2.7.11.12</ecNumber>
    </recommendedName>
</protein>
<evidence type="ECO:0000256" key="15">
    <source>
        <dbReference type="ARBA" id="ARBA00047298"/>
    </source>
</evidence>
<evidence type="ECO:0000256" key="1">
    <source>
        <dbReference type="ARBA" id="ARBA00001946"/>
    </source>
</evidence>
<feature type="domain" description="Cyclic nucleotide-binding" evidence="19">
    <location>
        <begin position="414"/>
        <end position="525"/>
    </location>
</feature>
<dbReference type="Pfam" id="PF00069">
    <property type="entry name" value="Pkinase"/>
    <property type="match status" value="1"/>
</dbReference>
<evidence type="ECO:0000256" key="4">
    <source>
        <dbReference type="ARBA" id="ARBA00022490"/>
    </source>
</evidence>
<dbReference type="InterPro" id="IPR018490">
    <property type="entry name" value="cNMP-bd_dom_sf"/>
</dbReference>
<evidence type="ECO:0000256" key="2">
    <source>
        <dbReference type="ARBA" id="ARBA00006352"/>
    </source>
</evidence>
<organism evidence="21 22">
    <name type="scientific">Prymnesium parvum</name>
    <name type="common">Toxic golden alga</name>
    <dbReference type="NCBI Taxonomy" id="97485"/>
    <lineage>
        <taxon>Eukaryota</taxon>
        <taxon>Haptista</taxon>
        <taxon>Haptophyta</taxon>
        <taxon>Prymnesiophyceae</taxon>
        <taxon>Prymnesiales</taxon>
        <taxon>Prymnesiaceae</taxon>
        <taxon>Prymnesium</taxon>
    </lineage>
</organism>
<keyword evidence="5" id="KW-0723">Serine/threonine-protein kinase</keyword>
<dbReference type="InterPro" id="IPR000961">
    <property type="entry name" value="AGC-kinase_C"/>
</dbReference>
<evidence type="ECO:0000256" key="13">
    <source>
        <dbReference type="ARBA" id="ARBA00022992"/>
    </source>
</evidence>
<reference evidence="21 22" key="1">
    <citation type="journal article" date="2024" name="Science">
        <title>Giant polyketide synthase enzymes in the biosynthesis of giant marine polyether toxins.</title>
        <authorList>
            <person name="Fallon T.R."/>
            <person name="Shende V.V."/>
            <person name="Wierzbicki I.H."/>
            <person name="Pendleton A.L."/>
            <person name="Watervoot N.F."/>
            <person name="Auber R.P."/>
            <person name="Gonzalez D.J."/>
            <person name="Wisecaver J.H."/>
            <person name="Moore B.S."/>
        </authorList>
    </citation>
    <scope>NUCLEOTIDE SEQUENCE [LARGE SCALE GENOMIC DNA]</scope>
    <source>
        <strain evidence="21 22">12B1</strain>
    </source>
</reference>
<evidence type="ECO:0000256" key="11">
    <source>
        <dbReference type="ARBA" id="ARBA00022840"/>
    </source>
</evidence>
<dbReference type="InterPro" id="IPR011009">
    <property type="entry name" value="Kinase-like_dom_sf"/>
</dbReference>
<evidence type="ECO:0000256" key="3">
    <source>
        <dbReference type="ARBA" id="ARBA00012428"/>
    </source>
</evidence>
<dbReference type="PANTHER" id="PTHR24353">
    <property type="entry name" value="CYCLIC NUCLEOTIDE-DEPENDENT PROTEIN KINASE"/>
    <property type="match status" value="1"/>
</dbReference>
<dbReference type="Proteomes" id="UP001515480">
    <property type="component" value="Unassembled WGS sequence"/>
</dbReference>
<evidence type="ECO:0000259" key="20">
    <source>
        <dbReference type="PROSITE" id="PS51285"/>
    </source>
</evidence>
<keyword evidence="10" id="KW-0418">Kinase</keyword>
<dbReference type="InterPro" id="IPR018488">
    <property type="entry name" value="cNMP-bd_CS"/>
</dbReference>
<evidence type="ECO:0000313" key="22">
    <source>
        <dbReference type="Proteomes" id="UP001515480"/>
    </source>
</evidence>
<dbReference type="EMBL" id="JBGBPQ010000017">
    <property type="protein sequence ID" value="KAL1508123.1"/>
    <property type="molecule type" value="Genomic_DNA"/>
</dbReference>
<gene>
    <name evidence="21" type="ORF">AB1Y20_007713</name>
</gene>
<dbReference type="GO" id="GO:0046872">
    <property type="term" value="F:metal ion binding"/>
    <property type="evidence" value="ECO:0007669"/>
    <property type="project" value="UniProtKB-KW"/>
</dbReference>
<dbReference type="GO" id="GO:0030553">
    <property type="term" value="F:cGMP binding"/>
    <property type="evidence" value="ECO:0007669"/>
    <property type="project" value="UniProtKB-KW"/>
</dbReference>
<keyword evidence="11" id="KW-0067">ATP-binding</keyword>
<dbReference type="SMART" id="SM00220">
    <property type="entry name" value="S_TKc"/>
    <property type="match status" value="1"/>
</dbReference>
<dbReference type="InterPro" id="IPR008271">
    <property type="entry name" value="Ser/Thr_kinase_AS"/>
</dbReference>
<dbReference type="InterPro" id="IPR014710">
    <property type="entry name" value="RmlC-like_jellyroll"/>
</dbReference>
<evidence type="ECO:0000256" key="14">
    <source>
        <dbReference type="ARBA" id="ARBA00024113"/>
    </source>
</evidence>
<evidence type="ECO:0000256" key="16">
    <source>
        <dbReference type="ARBA" id="ARBA00047462"/>
    </source>
</evidence>
<accession>A0AB34IXZ1</accession>
<comment type="cofactor">
    <cofactor evidence="1">
        <name>Mg(2+)</name>
        <dbReference type="ChEBI" id="CHEBI:18420"/>
    </cofactor>
</comment>
<dbReference type="EC" id="2.7.11.12" evidence="3"/>
<dbReference type="InterPro" id="IPR000719">
    <property type="entry name" value="Prot_kinase_dom"/>
</dbReference>
<dbReference type="Gene3D" id="1.10.510.10">
    <property type="entry name" value="Transferase(Phosphotransferase) domain 1"/>
    <property type="match status" value="1"/>
</dbReference>
<dbReference type="InterPro" id="IPR000595">
    <property type="entry name" value="cNMP-bd_dom"/>
</dbReference>
<dbReference type="AlphaFoldDB" id="A0AB34IXZ1"/>
<evidence type="ECO:0000259" key="19">
    <source>
        <dbReference type="PROSITE" id="PS50042"/>
    </source>
</evidence>
<dbReference type="Gene3D" id="3.30.200.20">
    <property type="entry name" value="Phosphorylase Kinase, domain 1"/>
    <property type="match status" value="1"/>
</dbReference>
<name>A0AB34IXZ1_PRYPA</name>